<reference evidence="8 9" key="1">
    <citation type="journal article" date="2019" name="Commun. Biol.">
        <title>The bagworm genome reveals a unique fibroin gene that provides high tensile strength.</title>
        <authorList>
            <person name="Kono N."/>
            <person name="Nakamura H."/>
            <person name="Ohtoshi R."/>
            <person name="Tomita M."/>
            <person name="Numata K."/>
            <person name="Arakawa K."/>
        </authorList>
    </citation>
    <scope>NUCLEOTIDE SEQUENCE [LARGE SCALE GENOMIC DNA]</scope>
</reference>
<evidence type="ECO:0000313" key="8">
    <source>
        <dbReference type="EMBL" id="GBP84747.1"/>
    </source>
</evidence>
<comment type="similarity">
    <text evidence="2 7">Belongs to the dicarboxylate/amino acid:cation symporter (DAACS) (TC 2.A.23) family.</text>
</comment>
<dbReference type="Gene3D" id="1.10.3860.10">
    <property type="entry name" value="Sodium:dicarboxylate symporter"/>
    <property type="match status" value="1"/>
</dbReference>
<gene>
    <name evidence="8" type="ORF">EVAR_67304_1</name>
</gene>
<dbReference type="Pfam" id="PF00375">
    <property type="entry name" value="SDF"/>
    <property type="match status" value="1"/>
</dbReference>
<dbReference type="PRINTS" id="PR00173">
    <property type="entry name" value="EDTRNSPORT"/>
</dbReference>
<feature type="transmembrane region" description="Helical" evidence="7">
    <location>
        <begin position="204"/>
        <end position="221"/>
    </location>
</feature>
<dbReference type="InterPro" id="IPR036458">
    <property type="entry name" value="Na:dicarbo_symporter_sf"/>
</dbReference>
<keyword evidence="3 7" id="KW-0813">Transport</keyword>
<sequence>MNWLRDNGEEVNEPLPKVELLKILKTKKQPKRYVIDKMAAERGRTVLRIPPYHCQYNAIELSYEEQYSSFFRHKKKMNLLENWASVVEKTKKVIMSDWDRDVAFDNLYIHELSPEEVLQAELGSEWKTEVRLKLRVRAKVRTMIEREITLCRGNIFPDNLVQAAFQQAHTTYVRAPLLLVNNITENGTTEALIRVISYRSGTNTLGLVFFCLVFGSILGTVGSKGRVVVDFFQVIFEVIMKMVSGVMWVTPLGVASVIAGKILEVSNVAQVIAQLGWFIATVAAGVFFYQLIIMQLLYFIFLRKNPYKFYWGLTQAMVTASATASTAAALPVTFRCMEGDLRIDPRITRFVLPVGCNINMDGTALFLAVSSVFICQMNGIQLGFGEFCTIFLTSTAASLSSASVPSAALVLLLVVLASVDAPSDDVSLLFAVDCDRIRTTNNMLGDCYAAAVVEYLSKKELMACDSATPHVFLGLRMYSDVMQHATRRLFVGTHATNEDSMTSNEHLTTPITERHAEISTPEEKALVSSQVVIDMHLNADDSTERNT</sequence>
<dbReference type="OrthoDB" id="5877963at2759"/>
<dbReference type="InterPro" id="IPR001991">
    <property type="entry name" value="Na-dicarboxylate_symporter"/>
</dbReference>
<dbReference type="GO" id="GO:0015501">
    <property type="term" value="F:glutamate:sodium symporter activity"/>
    <property type="evidence" value="ECO:0007669"/>
    <property type="project" value="TreeGrafter"/>
</dbReference>
<dbReference type="GO" id="GO:0015175">
    <property type="term" value="F:neutral L-amino acid transmembrane transporter activity"/>
    <property type="evidence" value="ECO:0007669"/>
    <property type="project" value="TreeGrafter"/>
</dbReference>
<evidence type="ECO:0000256" key="7">
    <source>
        <dbReference type="RuleBase" id="RU361216"/>
    </source>
</evidence>
<dbReference type="PANTHER" id="PTHR11958">
    <property type="entry name" value="SODIUM/DICARBOXYLATE SYMPORTER-RELATED"/>
    <property type="match status" value="1"/>
</dbReference>
<feature type="transmembrane region" description="Helical" evidence="7">
    <location>
        <begin position="350"/>
        <end position="375"/>
    </location>
</feature>
<protein>
    <recommendedName>
        <fullName evidence="7">Amino acid transporter</fullName>
    </recommendedName>
</protein>
<feature type="transmembrane region" description="Helical" evidence="7">
    <location>
        <begin position="242"/>
        <end position="263"/>
    </location>
</feature>
<accession>A0A4C1ZDS4</accession>
<dbReference type="GO" id="GO:0005886">
    <property type="term" value="C:plasma membrane"/>
    <property type="evidence" value="ECO:0007669"/>
    <property type="project" value="TreeGrafter"/>
</dbReference>
<proteinExistence type="inferred from homology"/>
<feature type="transmembrane region" description="Helical" evidence="7">
    <location>
        <begin position="275"/>
        <end position="302"/>
    </location>
</feature>
<evidence type="ECO:0000256" key="5">
    <source>
        <dbReference type="ARBA" id="ARBA00022989"/>
    </source>
</evidence>
<organism evidence="8 9">
    <name type="scientific">Eumeta variegata</name>
    <name type="common">Bagworm moth</name>
    <name type="synonym">Eumeta japonica</name>
    <dbReference type="NCBI Taxonomy" id="151549"/>
    <lineage>
        <taxon>Eukaryota</taxon>
        <taxon>Metazoa</taxon>
        <taxon>Ecdysozoa</taxon>
        <taxon>Arthropoda</taxon>
        <taxon>Hexapoda</taxon>
        <taxon>Insecta</taxon>
        <taxon>Pterygota</taxon>
        <taxon>Neoptera</taxon>
        <taxon>Endopterygota</taxon>
        <taxon>Lepidoptera</taxon>
        <taxon>Glossata</taxon>
        <taxon>Ditrysia</taxon>
        <taxon>Tineoidea</taxon>
        <taxon>Psychidae</taxon>
        <taxon>Oiketicinae</taxon>
        <taxon>Eumeta</taxon>
    </lineage>
</organism>
<feature type="transmembrane region" description="Helical" evidence="7">
    <location>
        <begin position="309"/>
        <end position="330"/>
    </location>
</feature>
<evidence type="ECO:0000256" key="3">
    <source>
        <dbReference type="ARBA" id="ARBA00022448"/>
    </source>
</evidence>
<dbReference type="InterPro" id="IPR050746">
    <property type="entry name" value="DAACS"/>
</dbReference>
<comment type="subcellular location">
    <subcellularLocation>
        <location evidence="1 7">Membrane</location>
        <topology evidence="1 7">Multi-pass membrane protein</topology>
    </subcellularLocation>
</comment>
<dbReference type="Proteomes" id="UP000299102">
    <property type="component" value="Unassembled WGS sequence"/>
</dbReference>
<keyword evidence="9" id="KW-1185">Reference proteome</keyword>
<evidence type="ECO:0000256" key="1">
    <source>
        <dbReference type="ARBA" id="ARBA00004141"/>
    </source>
</evidence>
<comment type="caution">
    <text evidence="8">The sequence shown here is derived from an EMBL/GenBank/DDBJ whole genome shotgun (WGS) entry which is preliminary data.</text>
</comment>
<keyword evidence="7" id="KW-0769">Symport</keyword>
<name>A0A4C1ZDS4_EUMVA</name>
<dbReference type="EMBL" id="BGZK01001696">
    <property type="protein sequence ID" value="GBP84747.1"/>
    <property type="molecule type" value="Genomic_DNA"/>
</dbReference>
<dbReference type="PANTHER" id="PTHR11958:SF111">
    <property type="entry name" value="AMINO ACID TRANSPORTER"/>
    <property type="match status" value="1"/>
</dbReference>
<dbReference type="SUPFAM" id="SSF118215">
    <property type="entry name" value="Proton glutamate symport protein"/>
    <property type="match status" value="1"/>
</dbReference>
<evidence type="ECO:0000256" key="2">
    <source>
        <dbReference type="ARBA" id="ARBA00006148"/>
    </source>
</evidence>
<dbReference type="GO" id="GO:0005313">
    <property type="term" value="F:L-glutamate transmembrane transporter activity"/>
    <property type="evidence" value="ECO:0007669"/>
    <property type="project" value="TreeGrafter"/>
</dbReference>
<evidence type="ECO:0000313" key="9">
    <source>
        <dbReference type="Proteomes" id="UP000299102"/>
    </source>
</evidence>
<evidence type="ECO:0000256" key="6">
    <source>
        <dbReference type="ARBA" id="ARBA00023136"/>
    </source>
</evidence>
<evidence type="ECO:0000256" key="4">
    <source>
        <dbReference type="ARBA" id="ARBA00022692"/>
    </source>
</evidence>
<keyword evidence="4 7" id="KW-0812">Transmembrane</keyword>
<dbReference type="STRING" id="151549.A0A4C1ZDS4"/>
<keyword evidence="5 7" id="KW-1133">Transmembrane helix</keyword>
<dbReference type="AlphaFoldDB" id="A0A4C1ZDS4"/>
<keyword evidence="6 7" id="KW-0472">Membrane</keyword>